<comment type="caution">
    <text evidence="8">The sequence shown here is derived from an EMBL/GenBank/DDBJ whole genome shotgun (WGS) entry which is preliminary data.</text>
</comment>
<evidence type="ECO:0000256" key="5">
    <source>
        <dbReference type="ARBA" id="ARBA00023136"/>
    </source>
</evidence>
<feature type="transmembrane region" description="Helical" evidence="6">
    <location>
        <begin position="98"/>
        <end position="118"/>
    </location>
</feature>
<dbReference type="GO" id="GO:0004190">
    <property type="term" value="F:aspartic-type endopeptidase activity"/>
    <property type="evidence" value="ECO:0007669"/>
    <property type="project" value="InterPro"/>
</dbReference>
<evidence type="ECO:0000259" key="7">
    <source>
        <dbReference type="Pfam" id="PF01478"/>
    </source>
</evidence>
<dbReference type="Pfam" id="PF01478">
    <property type="entry name" value="Peptidase_A24"/>
    <property type="match status" value="1"/>
</dbReference>
<sequence>MQVLPAVVTAVFPVLVVHAAVTDFFSMTISNRVSIGLFAVGLAAVALTAGSPAEVGAHFAAAGVVFAIGFACFAFGWMGGGDVKFAAAVAFWLGWPHMLDFGLAVSIFGGGLTLLVLASDRLLDPLPVLKFGFLARFHEHRRVPYGIALSAAGLQIFSQSDWMRVFL</sequence>
<dbReference type="AlphaFoldDB" id="A0A4Q9VT58"/>
<gene>
    <name evidence="8" type="ORF">EYW49_06975</name>
</gene>
<proteinExistence type="predicted"/>
<organism evidence="8 9">
    <name type="scientific">Siculibacillus lacustris</name>
    <dbReference type="NCBI Taxonomy" id="1549641"/>
    <lineage>
        <taxon>Bacteria</taxon>
        <taxon>Pseudomonadati</taxon>
        <taxon>Pseudomonadota</taxon>
        <taxon>Alphaproteobacteria</taxon>
        <taxon>Hyphomicrobiales</taxon>
        <taxon>Ancalomicrobiaceae</taxon>
        <taxon>Siculibacillus</taxon>
    </lineage>
</organism>
<evidence type="ECO:0000256" key="3">
    <source>
        <dbReference type="ARBA" id="ARBA00022692"/>
    </source>
</evidence>
<keyword evidence="5 6" id="KW-0472">Membrane</keyword>
<dbReference type="Proteomes" id="UP000292781">
    <property type="component" value="Unassembled WGS sequence"/>
</dbReference>
<feature type="transmembrane region" description="Helical" evidence="6">
    <location>
        <begin position="59"/>
        <end position="78"/>
    </location>
</feature>
<dbReference type="InterPro" id="IPR000045">
    <property type="entry name" value="Prepilin_IV_endopep_pep"/>
</dbReference>
<accession>A0A4Q9VT58</accession>
<comment type="subcellular location">
    <subcellularLocation>
        <location evidence="1">Cell membrane</location>
        <topology evidence="1">Multi-pass membrane protein</topology>
    </subcellularLocation>
</comment>
<dbReference type="InterPro" id="IPR052218">
    <property type="entry name" value="Preflagellin_Peptidase"/>
</dbReference>
<evidence type="ECO:0000256" key="2">
    <source>
        <dbReference type="ARBA" id="ARBA00022475"/>
    </source>
</evidence>
<dbReference type="PANTHER" id="PTHR36506:SF1">
    <property type="entry name" value="PREFLAGELLIN PEPTIDASE"/>
    <property type="match status" value="1"/>
</dbReference>
<evidence type="ECO:0000256" key="4">
    <source>
        <dbReference type="ARBA" id="ARBA00022989"/>
    </source>
</evidence>
<dbReference type="PANTHER" id="PTHR36506">
    <property type="entry name" value="PREFLAGELLIN PEPTIDASE"/>
    <property type="match status" value="1"/>
</dbReference>
<reference evidence="8 9" key="1">
    <citation type="submission" date="2019-02" db="EMBL/GenBank/DDBJ databases">
        <title>Siculibacillus lacustris gen. nov., sp. nov., a new rosette-forming bacterium isolated from a freshwater crater lake (Lake St. Ana, Romania).</title>
        <authorList>
            <person name="Felfoldi T."/>
            <person name="Marton Z."/>
            <person name="Szabo A."/>
            <person name="Mentes A."/>
            <person name="Boka K."/>
            <person name="Marialigeti K."/>
            <person name="Mathe I."/>
            <person name="Koncz M."/>
            <person name="Schumann P."/>
            <person name="Toth E."/>
        </authorList>
    </citation>
    <scope>NUCLEOTIDE SEQUENCE [LARGE SCALE GENOMIC DNA]</scope>
    <source>
        <strain evidence="8 9">SA-279</strain>
    </source>
</reference>
<name>A0A4Q9VT58_9HYPH</name>
<keyword evidence="2" id="KW-1003">Cell membrane</keyword>
<keyword evidence="4 6" id="KW-1133">Transmembrane helix</keyword>
<dbReference type="EMBL" id="SJFN01000008">
    <property type="protein sequence ID" value="TBW39227.1"/>
    <property type="molecule type" value="Genomic_DNA"/>
</dbReference>
<evidence type="ECO:0000313" key="9">
    <source>
        <dbReference type="Proteomes" id="UP000292781"/>
    </source>
</evidence>
<keyword evidence="9" id="KW-1185">Reference proteome</keyword>
<dbReference type="GO" id="GO:0005886">
    <property type="term" value="C:plasma membrane"/>
    <property type="evidence" value="ECO:0007669"/>
    <property type="project" value="UniProtKB-SubCell"/>
</dbReference>
<dbReference type="Gene3D" id="1.20.120.1220">
    <property type="match status" value="1"/>
</dbReference>
<evidence type="ECO:0000256" key="1">
    <source>
        <dbReference type="ARBA" id="ARBA00004651"/>
    </source>
</evidence>
<feature type="domain" description="Prepilin type IV endopeptidase peptidase" evidence="7">
    <location>
        <begin position="11"/>
        <end position="113"/>
    </location>
</feature>
<evidence type="ECO:0000313" key="8">
    <source>
        <dbReference type="EMBL" id="TBW39227.1"/>
    </source>
</evidence>
<feature type="transmembrane region" description="Helical" evidence="6">
    <location>
        <begin position="29"/>
        <end position="47"/>
    </location>
</feature>
<keyword evidence="3 6" id="KW-0812">Transmembrane</keyword>
<evidence type="ECO:0000256" key="6">
    <source>
        <dbReference type="SAM" id="Phobius"/>
    </source>
</evidence>
<protein>
    <submittedName>
        <fullName evidence="8">Peptidase</fullName>
    </submittedName>
</protein>